<dbReference type="PRINTS" id="PR00051">
    <property type="entry name" value="DNAA"/>
</dbReference>
<dbReference type="InterPro" id="IPR013159">
    <property type="entry name" value="DnaA_C"/>
</dbReference>
<name>A0A1T4JPH7_9LACT</name>
<dbReference type="InterPro" id="IPR013317">
    <property type="entry name" value="DnaA_dom"/>
</dbReference>
<dbReference type="RefSeq" id="WP_078755110.1">
    <property type="nucleotide sequence ID" value="NZ_FUWO01000002.1"/>
</dbReference>
<dbReference type="HAMAP" id="MF_00377">
    <property type="entry name" value="DnaA_bact"/>
    <property type="match status" value="1"/>
</dbReference>
<dbReference type="InterPro" id="IPR001957">
    <property type="entry name" value="Chromosome_initiator_DnaA"/>
</dbReference>
<comment type="caution">
    <text evidence="8">Lacks conserved residue(s) required for the propagation of feature annotation.</text>
</comment>
<dbReference type="InterPro" id="IPR038454">
    <property type="entry name" value="DnaA_N_sf"/>
</dbReference>
<dbReference type="Gene3D" id="3.40.50.300">
    <property type="entry name" value="P-loop containing nucleotide triphosphate hydrolases"/>
    <property type="match status" value="1"/>
</dbReference>
<keyword evidence="5 8" id="KW-0067">ATP-binding</keyword>
<dbReference type="Pfam" id="PF11638">
    <property type="entry name" value="DnaA_N"/>
    <property type="match status" value="1"/>
</dbReference>
<evidence type="ECO:0000259" key="13">
    <source>
        <dbReference type="SMART" id="SM00760"/>
    </source>
</evidence>
<evidence type="ECO:0000256" key="11">
    <source>
        <dbReference type="RuleBase" id="RU004227"/>
    </source>
</evidence>
<dbReference type="InterPro" id="IPR018312">
    <property type="entry name" value="Chromosome_initiator_DnaA_CS"/>
</dbReference>
<comment type="similarity">
    <text evidence="1 8 11">Belongs to the DnaA family.</text>
</comment>
<dbReference type="SMART" id="SM00382">
    <property type="entry name" value="AAA"/>
    <property type="match status" value="1"/>
</dbReference>
<dbReference type="CDD" id="cd00009">
    <property type="entry name" value="AAA"/>
    <property type="match status" value="1"/>
</dbReference>
<evidence type="ECO:0000256" key="7">
    <source>
        <dbReference type="ARBA" id="ARBA00023125"/>
    </source>
</evidence>
<dbReference type="InterPro" id="IPR010921">
    <property type="entry name" value="Trp_repressor/repl_initiator"/>
</dbReference>
<dbReference type="SUPFAM" id="SSF48295">
    <property type="entry name" value="TrpR-like"/>
    <property type="match status" value="1"/>
</dbReference>
<keyword evidence="7 8" id="KW-0238">DNA-binding</keyword>
<keyword evidence="2 8" id="KW-0963">Cytoplasm</keyword>
<feature type="domain" description="AAA+ ATPase" evidence="12">
    <location>
        <begin position="140"/>
        <end position="272"/>
    </location>
</feature>
<accession>A0A1T4JPH7</accession>
<feature type="binding site" evidence="8">
    <location>
        <position position="153"/>
    </location>
    <ligand>
        <name>ATP</name>
        <dbReference type="ChEBI" id="CHEBI:30616"/>
    </ligand>
</feature>
<dbReference type="GO" id="GO:0006270">
    <property type="term" value="P:DNA replication initiation"/>
    <property type="evidence" value="ECO:0007669"/>
    <property type="project" value="UniProtKB-UniRule"/>
</dbReference>
<dbReference type="Pfam" id="PF00308">
    <property type="entry name" value="Bac_DnaA"/>
    <property type="match status" value="1"/>
</dbReference>
<dbReference type="InterPro" id="IPR003593">
    <property type="entry name" value="AAA+_ATPase"/>
</dbReference>
<dbReference type="FunFam" id="3.40.50.300:FF:000668">
    <property type="entry name" value="Chromosomal replication initiator protein DnaA"/>
    <property type="match status" value="1"/>
</dbReference>
<proteinExistence type="inferred from homology"/>
<dbReference type="InterPro" id="IPR020591">
    <property type="entry name" value="Chromosome_initiator_DnaA-like"/>
</dbReference>
<evidence type="ECO:0000256" key="10">
    <source>
        <dbReference type="RuleBase" id="RU000577"/>
    </source>
</evidence>
<dbReference type="InterPro" id="IPR024633">
    <property type="entry name" value="DnaA_N_dom"/>
</dbReference>
<dbReference type="FunFam" id="1.10.8.60:FF:000003">
    <property type="entry name" value="Chromosomal replication initiator protein DnaA"/>
    <property type="match status" value="1"/>
</dbReference>
<comment type="subunit">
    <text evidence="8">Oligomerizes as a right-handed, spiral filament on DNA at oriC.</text>
</comment>
<dbReference type="PANTHER" id="PTHR30050">
    <property type="entry name" value="CHROMOSOMAL REPLICATION INITIATOR PROTEIN DNAA"/>
    <property type="match status" value="1"/>
</dbReference>
<evidence type="ECO:0000256" key="4">
    <source>
        <dbReference type="ARBA" id="ARBA00022741"/>
    </source>
</evidence>
<feature type="binding site" evidence="8">
    <location>
        <position position="151"/>
    </location>
    <ligand>
        <name>ATP</name>
        <dbReference type="ChEBI" id="CHEBI:30616"/>
    </ligand>
</feature>
<feature type="region of interest" description="Domain I, interacts with DnaA modulators" evidence="8">
    <location>
        <begin position="1"/>
        <end position="93"/>
    </location>
</feature>
<evidence type="ECO:0000256" key="1">
    <source>
        <dbReference type="ARBA" id="ARBA00006583"/>
    </source>
</evidence>
<dbReference type="Gene3D" id="1.10.8.60">
    <property type="match status" value="1"/>
</dbReference>
<dbReference type="Gene3D" id="3.30.300.180">
    <property type="match status" value="1"/>
</dbReference>
<keyword evidence="6 8" id="KW-0446">Lipid-binding</keyword>
<reference evidence="15" key="1">
    <citation type="submission" date="2017-02" db="EMBL/GenBank/DDBJ databases">
        <authorList>
            <person name="Varghese N."/>
            <person name="Submissions S."/>
        </authorList>
    </citation>
    <scope>NUCLEOTIDE SEQUENCE [LARGE SCALE GENOMIC DNA]</scope>
    <source>
        <strain evidence="15">DSM 15739</strain>
    </source>
</reference>
<dbReference type="Gene3D" id="1.10.1750.10">
    <property type="match status" value="1"/>
</dbReference>
<evidence type="ECO:0000256" key="5">
    <source>
        <dbReference type="ARBA" id="ARBA00022840"/>
    </source>
</evidence>
<dbReference type="CDD" id="cd06571">
    <property type="entry name" value="Bac_DnaA_C"/>
    <property type="match status" value="1"/>
</dbReference>
<dbReference type="AlphaFoldDB" id="A0A1T4JPH7"/>
<gene>
    <name evidence="8" type="primary">dnaA</name>
    <name evidence="14" type="ORF">SAMN02746011_00243</name>
</gene>
<evidence type="ECO:0000256" key="9">
    <source>
        <dbReference type="NCBIfam" id="TIGR00362"/>
    </source>
</evidence>
<dbReference type="GO" id="GO:0005737">
    <property type="term" value="C:cytoplasm"/>
    <property type="evidence" value="ECO:0007669"/>
    <property type="project" value="UniProtKB-SubCell"/>
</dbReference>
<evidence type="ECO:0000256" key="8">
    <source>
        <dbReference type="HAMAP-Rule" id="MF_00377"/>
    </source>
</evidence>
<evidence type="ECO:0000256" key="3">
    <source>
        <dbReference type="ARBA" id="ARBA00022705"/>
    </source>
</evidence>
<dbReference type="GO" id="GO:0005886">
    <property type="term" value="C:plasma membrane"/>
    <property type="evidence" value="ECO:0007669"/>
    <property type="project" value="TreeGrafter"/>
</dbReference>
<dbReference type="SUPFAM" id="SSF52540">
    <property type="entry name" value="P-loop containing nucleoside triphosphate hydrolases"/>
    <property type="match status" value="1"/>
</dbReference>
<comment type="subcellular location">
    <subcellularLocation>
        <location evidence="8">Cytoplasm</location>
    </subcellularLocation>
</comment>
<dbReference type="OrthoDB" id="9807019at2"/>
<dbReference type="STRING" id="1121925.SAMN02746011_00243"/>
<evidence type="ECO:0000259" key="12">
    <source>
        <dbReference type="SMART" id="SM00382"/>
    </source>
</evidence>
<keyword evidence="4 8" id="KW-0547">Nucleotide-binding</keyword>
<protein>
    <recommendedName>
        <fullName evidence="8 9">Chromosomal replication initiator protein DnaA</fullName>
    </recommendedName>
</protein>
<sequence length="445" mass="50402">MIDKEEFWQGVTKYLKEILSDSSFSNWVKPVKPSRITEDTISLTVPNNLIKTRWEKHLAGYILQYSLEYYGREISPIFIVVGEVANIDFPVDPPSMNPVKGNNYASGLNPNYTFDTFVVGEDNKMANGAALAVCDSPGKTYNPFLIYGGVGLGKTHLMHAIGNEIKRKNPNARIKYATTETFTNDFINSITHNKTEQFKKMYRDDIDVLLMDDIQFLSKKDKTQEEFFHTFNDLFNAGKQIVLTCDRLPNNIDSLEERLISRFKWGLSTDITPPDLETRIAILRKKALNDNLDINSEALTYIANNVDSNIRELEGALLRVIAYAAISGEEITTNLAAKALNALIGSTTEKETNINDIITTVAKFYSITADDIKGSKRVKNIVFPRQVAMYLSRELTDLSYPKIGEDFGNKNHTTVMHGYEKIAELIESDPQVRQEVKELKQRIKN</sequence>
<evidence type="ECO:0000313" key="15">
    <source>
        <dbReference type="Proteomes" id="UP000189941"/>
    </source>
</evidence>
<comment type="function">
    <text evidence="8 10">Plays an essential role in the initiation and regulation of chromosomal replication. ATP-DnaA binds to the origin of replication (oriC) to initiate formation of the DNA replication initiation complex once per cell cycle. Binds the DnaA box (a 9 base pair repeat at the origin) and separates the double-stranded (ds)DNA. Forms a right-handed helical filament on oriC DNA; dsDNA binds to the exterior of the filament while single-stranded (ss)DNA is stabiized in the filament's interior. The ATP-DnaA-oriC complex binds and stabilizes one strand of the AT-rich DNA unwinding element (DUE), permitting loading of DNA polymerase. After initiation quickly degrades to an ADP-DnaA complex that is not apt for DNA replication. Binds acidic phospholipids.</text>
</comment>
<dbReference type="GO" id="GO:0003688">
    <property type="term" value="F:DNA replication origin binding"/>
    <property type="evidence" value="ECO:0007669"/>
    <property type="project" value="UniProtKB-UniRule"/>
</dbReference>
<evidence type="ECO:0000256" key="2">
    <source>
        <dbReference type="ARBA" id="ARBA00022490"/>
    </source>
</evidence>
<dbReference type="EMBL" id="FUWO01000002">
    <property type="protein sequence ID" value="SJZ31955.1"/>
    <property type="molecule type" value="Genomic_DNA"/>
</dbReference>
<dbReference type="PANTHER" id="PTHR30050:SF2">
    <property type="entry name" value="CHROMOSOMAL REPLICATION INITIATOR PROTEIN DNAA"/>
    <property type="match status" value="1"/>
</dbReference>
<evidence type="ECO:0000256" key="6">
    <source>
        <dbReference type="ARBA" id="ARBA00023121"/>
    </source>
</evidence>
<dbReference type="GO" id="GO:0005524">
    <property type="term" value="F:ATP binding"/>
    <property type="evidence" value="ECO:0007669"/>
    <property type="project" value="UniProtKB-UniRule"/>
</dbReference>
<dbReference type="SMART" id="SM00760">
    <property type="entry name" value="Bac_DnaA_C"/>
    <property type="match status" value="1"/>
</dbReference>
<organism evidence="14 15">
    <name type="scientific">Globicatella sulfidifaciens DSM 15739</name>
    <dbReference type="NCBI Taxonomy" id="1121925"/>
    <lineage>
        <taxon>Bacteria</taxon>
        <taxon>Bacillati</taxon>
        <taxon>Bacillota</taxon>
        <taxon>Bacilli</taxon>
        <taxon>Lactobacillales</taxon>
        <taxon>Aerococcaceae</taxon>
        <taxon>Globicatella</taxon>
    </lineage>
</organism>
<dbReference type="InterPro" id="IPR027417">
    <property type="entry name" value="P-loop_NTPase"/>
</dbReference>
<feature type="region of interest" description="Domain IV, binds dsDNA" evidence="8">
    <location>
        <begin position="325"/>
        <end position="445"/>
    </location>
</feature>
<dbReference type="PROSITE" id="PS01008">
    <property type="entry name" value="DNAA"/>
    <property type="match status" value="1"/>
</dbReference>
<dbReference type="Proteomes" id="UP000189941">
    <property type="component" value="Unassembled WGS sequence"/>
</dbReference>
<keyword evidence="3 8" id="KW-0235">DNA replication</keyword>
<comment type="domain">
    <text evidence="8">Domain I is involved in oligomerization and binding regulators, domain II is flexibile and of varying length in different bacteria, domain III forms the AAA+ region, while domain IV binds dsDNA.</text>
</comment>
<dbReference type="GO" id="GO:0008289">
    <property type="term" value="F:lipid binding"/>
    <property type="evidence" value="ECO:0007669"/>
    <property type="project" value="UniProtKB-KW"/>
</dbReference>
<dbReference type="NCBIfam" id="TIGR00362">
    <property type="entry name" value="DnaA"/>
    <property type="match status" value="1"/>
</dbReference>
<keyword evidence="15" id="KW-1185">Reference proteome</keyword>
<dbReference type="GO" id="GO:0006275">
    <property type="term" value="P:regulation of DNA replication"/>
    <property type="evidence" value="ECO:0007669"/>
    <property type="project" value="UniProtKB-UniRule"/>
</dbReference>
<feature type="binding site" evidence="8">
    <location>
        <position position="155"/>
    </location>
    <ligand>
        <name>ATP</name>
        <dbReference type="ChEBI" id="CHEBI:30616"/>
    </ligand>
</feature>
<feature type="binding site" evidence="8">
    <location>
        <position position="154"/>
    </location>
    <ligand>
        <name>ATP</name>
        <dbReference type="ChEBI" id="CHEBI:30616"/>
    </ligand>
</feature>
<evidence type="ECO:0000313" key="14">
    <source>
        <dbReference type="EMBL" id="SJZ31955.1"/>
    </source>
</evidence>
<feature type="domain" description="Chromosomal replication initiator DnaA C-terminal" evidence="13">
    <location>
        <begin position="353"/>
        <end position="422"/>
    </location>
</feature>
<dbReference type="Pfam" id="PF08299">
    <property type="entry name" value="Bac_DnaA_C"/>
    <property type="match status" value="1"/>
</dbReference>